<dbReference type="OrthoDB" id="1431070at2"/>
<keyword evidence="4" id="KW-1185">Reference proteome</keyword>
<keyword evidence="1" id="KW-0472">Membrane</keyword>
<gene>
    <name evidence="3" type="ORF">FEE95_16580</name>
</gene>
<reference evidence="3 4" key="1">
    <citation type="submission" date="2019-05" db="EMBL/GenBank/DDBJ databases">
        <authorList>
            <person name="Zhang J.-Y."/>
            <person name="Feg X."/>
            <person name="Du Z.-J."/>
        </authorList>
    </citation>
    <scope>NUCLEOTIDE SEQUENCE [LARGE SCALE GENOMIC DNA]</scope>
    <source>
        <strain evidence="3 4">RZ26</strain>
    </source>
</reference>
<dbReference type="Proteomes" id="UP000310314">
    <property type="component" value="Unassembled WGS sequence"/>
</dbReference>
<accession>A0A5S3PP83</accession>
<protein>
    <recommendedName>
        <fullName evidence="5">DUF4199 domain-containing protein</fullName>
    </recommendedName>
</protein>
<feature type="transmembrane region" description="Helical" evidence="1">
    <location>
        <begin position="98"/>
        <end position="116"/>
    </location>
</feature>
<keyword evidence="2" id="KW-0732">Signal</keyword>
<evidence type="ECO:0000313" key="4">
    <source>
        <dbReference type="Proteomes" id="UP000310314"/>
    </source>
</evidence>
<organism evidence="3 4">
    <name type="scientific">Maribacter algarum</name>
    <name type="common">ex Zhang et al. 2020</name>
    <dbReference type="NCBI Taxonomy" id="2578118"/>
    <lineage>
        <taxon>Bacteria</taxon>
        <taxon>Pseudomonadati</taxon>
        <taxon>Bacteroidota</taxon>
        <taxon>Flavobacteriia</taxon>
        <taxon>Flavobacteriales</taxon>
        <taxon>Flavobacteriaceae</taxon>
        <taxon>Maribacter</taxon>
    </lineage>
</organism>
<evidence type="ECO:0008006" key="5">
    <source>
        <dbReference type="Google" id="ProtNLM"/>
    </source>
</evidence>
<proteinExistence type="predicted"/>
<comment type="caution">
    <text evidence="3">The sequence shown here is derived from an EMBL/GenBank/DDBJ whole genome shotgun (WGS) entry which is preliminary data.</text>
</comment>
<name>A0A5S3PP83_9FLAO</name>
<feature type="transmembrane region" description="Helical" evidence="1">
    <location>
        <begin position="67"/>
        <end position="86"/>
    </location>
</feature>
<feature type="chain" id="PRO_5024380261" description="DUF4199 domain-containing protein" evidence="2">
    <location>
        <begin position="21"/>
        <end position="153"/>
    </location>
</feature>
<dbReference type="EMBL" id="VATY01000003">
    <property type="protein sequence ID" value="TMM56236.1"/>
    <property type="molecule type" value="Genomic_DNA"/>
</dbReference>
<evidence type="ECO:0000256" key="1">
    <source>
        <dbReference type="SAM" id="Phobius"/>
    </source>
</evidence>
<evidence type="ECO:0000256" key="2">
    <source>
        <dbReference type="SAM" id="SignalP"/>
    </source>
</evidence>
<feature type="signal peptide" evidence="2">
    <location>
        <begin position="1"/>
        <end position="20"/>
    </location>
</feature>
<sequence>MKKLVVAILFLGMCTTSLKAQEITVFTGTWGPEFYQDQKKLNWKEVDALMMGNTVSEMHWKKSKKNLLGTMVFGAVNFGAGIWAISNEVNNKPLTEPAIAFGVSALIGSIFGQSAMKNKKMAILKYNDSLGKETSFYLVPTSNENGLGLALKF</sequence>
<dbReference type="RefSeq" id="WP_138659103.1">
    <property type="nucleotide sequence ID" value="NZ_VATY01000003.1"/>
</dbReference>
<dbReference type="AlphaFoldDB" id="A0A5S3PP83"/>
<keyword evidence="1" id="KW-0812">Transmembrane</keyword>
<evidence type="ECO:0000313" key="3">
    <source>
        <dbReference type="EMBL" id="TMM56236.1"/>
    </source>
</evidence>
<keyword evidence="1" id="KW-1133">Transmembrane helix</keyword>